<evidence type="ECO:0000256" key="1">
    <source>
        <dbReference type="PROSITE-ProRule" id="PRU00339"/>
    </source>
</evidence>
<dbReference type="InterPro" id="IPR013766">
    <property type="entry name" value="Thioredoxin_domain"/>
</dbReference>
<feature type="domain" description="Thioredoxin" evidence="3">
    <location>
        <begin position="14"/>
        <end position="176"/>
    </location>
</feature>
<reference evidence="4 5" key="1">
    <citation type="submission" date="2019-08" db="EMBL/GenBank/DDBJ databases">
        <title>Genome of Aequorivita antarctica SW49 (type strain).</title>
        <authorList>
            <person name="Bowman J.P."/>
        </authorList>
    </citation>
    <scope>NUCLEOTIDE SEQUENCE [LARGE SCALE GENOMIC DNA]</scope>
    <source>
        <strain evidence="4 5">SW49</strain>
    </source>
</reference>
<dbReference type="EMBL" id="VORT01000003">
    <property type="protein sequence ID" value="TXD73816.1"/>
    <property type="molecule type" value="Genomic_DNA"/>
</dbReference>
<proteinExistence type="predicted"/>
<evidence type="ECO:0000259" key="3">
    <source>
        <dbReference type="PROSITE" id="PS51352"/>
    </source>
</evidence>
<keyword evidence="2" id="KW-0732">Signal</keyword>
<dbReference type="PROSITE" id="PS50005">
    <property type="entry name" value="TPR"/>
    <property type="match status" value="1"/>
</dbReference>
<name>A0A5C6Z1A7_9FLAO</name>
<feature type="chain" id="PRO_5022827327" evidence="2">
    <location>
        <begin position="21"/>
        <end position="297"/>
    </location>
</feature>
<comment type="caution">
    <text evidence="4">The sequence shown here is derived from an EMBL/GenBank/DDBJ whole genome shotgun (WGS) entry which is preliminary data.</text>
</comment>
<feature type="repeat" description="TPR" evidence="1">
    <location>
        <begin position="250"/>
        <end position="283"/>
    </location>
</feature>
<dbReference type="InterPro" id="IPR011990">
    <property type="entry name" value="TPR-like_helical_dom_sf"/>
</dbReference>
<dbReference type="Gene3D" id="1.25.40.10">
    <property type="entry name" value="Tetratricopeptide repeat domain"/>
    <property type="match status" value="1"/>
</dbReference>
<dbReference type="CDD" id="cd02947">
    <property type="entry name" value="TRX_family"/>
    <property type="match status" value="1"/>
</dbReference>
<dbReference type="InterPro" id="IPR036249">
    <property type="entry name" value="Thioredoxin-like_sf"/>
</dbReference>
<dbReference type="Proteomes" id="UP000321497">
    <property type="component" value="Unassembled WGS sequence"/>
</dbReference>
<dbReference type="OrthoDB" id="6398367at2"/>
<keyword evidence="5" id="KW-1185">Reference proteome</keyword>
<dbReference type="SMART" id="SM00028">
    <property type="entry name" value="TPR"/>
    <property type="match status" value="1"/>
</dbReference>
<evidence type="ECO:0000313" key="4">
    <source>
        <dbReference type="EMBL" id="TXD73816.1"/>
    </source>
</evidence>
<keyword evidence="1" id="KW-0802">TPR repeat</keyword>
<feature type="signal peptide" evidence="2">
    <location>
        <begin position="1"/>
        <end position="20"/>
    </location>
</feature>
<dbReference type="RefSeq" id="WP_111843557.1">
    <property type="nucleotide sequence ID" value="NZ_UEGI01000002.1"/>
</dbReference>
<protein>
    <submittedName>
        <fullName evidence="4">Thioredoxin family protein</fullName>
    </submittedName>
</protein>
<accession>A0A5C6Z1A7</accession>
<dbReference type="InterPro" id="IPR019734">
    <property type="entry name" value="TPR_rpt"/>
</dbReference>
<evidence type="ECO:0000313" key="5">
    <source>
        <dbReference type="Proteomes" id="UP000321497"/>
    </source>
</evidence>
<dbReference type="GO" id="GO:0006950">
    <property type="term" value="P:response to stress"/>
    <property type="evidence" value="ECO:0007669"/>
    <property type="project" value="UniProtKB-ARBA"/>
</dbReference>
<dbReference type="SUPFAM" id="SSF48452">
    <property type="entry name" value="TPR-like"/>
    <property type="match status" value="1"/>
</dbReference>
<sequence>MKNLILFSIAFTFSILTNYAQPFNTEIMQNGETPMLLGKINKEALSVNTYSEWFLTNYEAYQPNKEKVVAIQKLLPQYTITVFFGTWCGDSKKELPIFYKILEEAQFPLDRLTVIAVSNDSENYKQSPGGEEEGLNIHRVPTFIFYKDGKEINRIVEHPVNTFEDDILQIIQDKGYVPNYNAVTIVNDALTEMGFEKFQRKSKKLLPKLKKEAEHLGELSTYSSVLFYSERKAEGLYIAEMNTILFPNESYSYENLANKLYVTNQMEKALLNYEKSLAINPNNERVKIAIAAIKGKE</sequence>
<organism evidence="4 5">
    <name type="scientific">Aequorivita antarctica</name>
    <dbReference type="NCBI Taxonomy" id="153266"/>
    <lineage>
        <taxon>Bacteria</taxon>
        <taxon>Pseudomonadati</taxon>
        <taxon>Bacteroidota</taxon>
        <taxon>Flavobacteriia</taxon>
        <taxon>Flavobacteriales</taxon>
        <taxon>Flavobacteriaceae</taxon>
        <taxon>Aequorivita</taxon>
    </lineage>
</organism>
<dbReference type="Pfam" id="PF14595">
    <property type="entry name" value="Thioredoxin_9"/>
    <property type="match status" value="1"/>
</dbReference>
<gene>
    <name evidence="4" type="ORF">ESU54_04920</name>
</gene>
<dbReference type="Gene3D" id="3.40.30.10">
    <property type="entry name" value="Glutaredoxin"/>
    <property type="match status" value="1"/>
</dbReference>
<evidence type="ECO:0000256" key="2">
    <source>
        <dbReference type="SAM" id="SignalP"/>
    </source>
</evidence>
<dbReference type="AlphaFoldDB" id="A0A5C6Z1A7"/>
<dbReference type="SUPFAM" id="SSF52833">
    <property type="entry name" value="Thioredoxin-like"/>
    <property type="match status" value="1"/>
</dbReference>
<dbReference type="PROSITE" id="PS51352">
    <property type="entry name" value="THIOREDOXIN_2"/>
    <property type="match status" value="1"/>
</dbReference>